<keyword evidence="2" id="KW-1185">Reference proteome</keyword>
<gene>
    <name evidence="1" type="ORF">BDV98DRAFT_404636</name>
</gene>
<evidence type="ECO:0000313" key="1">
    <source>
        <dbReference type="EMBL" id="TFL02795.1"/>
    </source>
</evidence>
<organism evidence="1 2">
    <name type="scientific">Pterulicium gracile</name>
    <dbReference type="NCBI Taxonomy" id="1884261"/>
    <lineage>
        <taxon>Eukaryota</taxon>
        <taxon>Fungi</taxon>
        <taxon>Dikarya</taxon>
        <taxon>Basidiomycota</taxon>
        <taxon>Agaricomycotina</taxon>
        <taxon>Agaricomycetes</taxon>
        <taxon>Agaricomycetidae</taxon>
        <taxon>Agaricales</taxon>
        <taxon>Pleurotineae</taxon>
        <taxon>Pterulaceae</taxon>
        <taxon>Pterulicium</taxon>
    </lineage>
</organism>
<name>A0A5C3QL97_9AGAR</name>
<sequence>MYATRNLVANSGEHAVLITPGSLVAGGSTTPHHCRTVMTTVPSITERSLLSTTISSNTLYSHDSGKQIIKHFNHRIGSYRGCARHGLAVYKPGVPIPIEHHQALNAQRLTRTPTRSRAFAYHIYPHQGLRLSTLYHHHLAQAHVSSTSIVTRPSHRSHSEILSI</sequence>
<proteinExistence type="predicted"/>
<reference evidence="1 2" key="1">
    <citation type="journal article" date="2019" name="Nat. Ecol. Evol.">
        <title>Megaphylogeny resolves global patterns of mushroom evolution.</title>
        <authorList>
            <person name="Varga T."/>
            <person name="Krizsan K."/>
            <person name="Foldi C."/>
            <person name="Dima B."/>
            <person name="Sanchez-Garcia M."/>
            <person name="Sanchez-Ramirez S."/>
            <person name="Szollosi G.J."/>
            <person name="Szarkandi J.G."/>
            <person name="Papp V."/>
            <person name="Albert L."/>
            <person name="Andreopoulos W."/>
            <person name="Angelini C."/>
            <person name="Antonin V."/>
            <person name="Barry K.W."/>
            <person name="Bougher N.L."/>
            <person name="Buchanan P."/>
            <person name="Buyck B."/>
            <person name="Bense V."/>
            <person name="Catcheside P."/>
            <person name="Chovatia M."/>
            <person name="Cooper J."/>
            <person name="Damon W."/>
            <person name="Desjardin D."/>
            <person name="Finy P."/>
            <person name="Geml J."/>
            <person name="Haridas S."/>
            <person name="Hughes K."/>
            <person name="Justo A."/>
            <person name="Karasinski D."/>
            <person name="Kautmanova I."/>
            <person name="Kiss B."/>
            <person name="Kocsube S."/>
            <person name="Kotiranta H."/>
            <person name="LaButti K.M."/>
            <person name="Lechner B.E."/>
            <person name="Liimatainen K."/>
            <person name="Lipzen A."/>
            <person name="Lukacs Z."/>
            <person name="Mihaltcheva S."/>
            <person name="Morgado L.N."/>
            <person name="Niskanen T."/>
            <person name="Noordeloos M.E."/>
            <person name="Ohm R.A."/>
            <person name="Ortiz-Santana B."/>
            <person name="Ovrebo C."/>
            <person name="Racz N."/>
            <person name="Riley R."/>
            <person name="Savchenko A."/>
            <person name="Shiryaev A."/>
            <person name="Soop K."/>
            <person name="Spirin V."/>
            <person name="Szebenyi C."/>
            <person name="Tomsovsky M."/>
            <person name="Tulloss R.E."/>
            <person name="Uehling J."/>
            <person name="Grigoriev I.V."/>
            <person name="Vagvolgyi C."/>
            <person name="Papp T."/>
            <person name="Martin F.M."/>
            <person name="Miettinen O."/>
            <person name="Hibbett D.S."/>
            <person name="Nagy L.G."/>
        </authorList>
    </citation>
    <scope>NUCLEOTIDE SEQUENCE [LARGE SCALE GENOMIC DNA]</scope>
    <source>
        <strain evidence="1 2">CBS 309.79</strain>
    </source>
</reference>
<accession>A0A5C3QL97</accession>
<evidence type="ECO:0000313" key="2">
    <source>
        <dbReference type="Proteomes" id="UP000305067"/>
    </source>
</evidence>
<dbReference type="Proteomes" id="UP000305067">
    <property type="component" value="Unassembled WGS sequence"/>
</dbReference>
<dbReference type="EMBL" id="ML178821">
    <property type="protein sequence ID" value="TFL02795.1"/>
    <property type="molecule type" value="Genomic_DNA"/>
</dbReference>
<dbReference type="AlphaFoldDB" id="A0A5C3QL97"/>
<protein>
    <submittedName>
        <fullName evidence="1">Uncharacterized protein</fullName>
    </submittedName>
</protein>